<evidence type="ECO:0000256" key="2">
    <source>
        <dbReference type="ARBA" id="ARBA00022692"/>
    </source>
</evidence>
<dbReference type="Pfam" id="PF06271">
    <property type="entry name" value="RDD"/>
    <property type="match status" value="1"/>
</dbReference>
<keyword evidence="2" id="KW-0812">Transmembrane</keyword>
<proteinExistence type="predicted"/>
<evidence type="ECO:0000256" key="3">
    <source>
        <dbReference type="ARBA" id="ARBA00022989"/>
    </source>
</evidence>
<dbReference type="GO" id="GO:0016020">
    <property type="term" value="C:membrane"/>
    <property type="evidence" value="ECO:0007669"/>
    <property type="project" value="UniProtKB-SubCell"/>
</dbReference>
<evidence type="ECO:0000313" key="7">
    <source>
        <dbReference type="EMBL" id="MBA8954113.1"/>
    </source>
</evidence>
<gene>
    <name evidence="7" type="ORF">HNR61_005767</name>
</gene>
<dbReference type="AlphaFoldDB" id="A0A7W3LTP2"/>
<comment type="subcellular location">
    <subcellularLocation>
        <location evidence="1">Membrane</location>
        <topology evidence="1">Multi-pass membrane protein</topology>
    </subcellularLocation>
</comment>
<sequence>MTAAHGTPLRDEPEPDEGPSPGPGAADAVVEDAADGAERVLAEPGQRLLARIVDTMVVGLPVVMVMRETLPGRVMEVAAPVAVAGLLLVYEAVQLALWGRTVGKRVAGIEVVRVPPPTGSGDDAGTGADSATPPSRLGVGRSVLRAAVYALPITVRPVPFLGVAAGIFWVVNAAAVFEGPWGRGGFGLPGDGRLRQAVHDRLAGTLVVKARSPQ</sequence>
<evidence type="ECO:0000313" key="8">
    <source>
        <dbReference type="Proteomes" id="UP000572680"/>
    </source>
</evidence>
<feature type="region of interest" description="Disordered" evidence="5">
    <location>
        <begin position="115"/>
        <end position="134"/>
    </location>
</feature>
<dbReference type="Proteomes" id="UP000572680">
    <property type="component" value="Unassembled WGS sequence"/>
</dbReference>
<evidence type="ECO:0000256" key="5">
    <source>
        <dbReference type="SAM" id="MobiDB-lite"/>
    </source>
</evidence>
<dbReference type="EMBL" id="JACJIA010000008">
    <property type="protein sequence ID" value="MBA8954113.1"/>
    <property type="molecule type" value="Genomic_DNA"/>
</dbReference>
<dbReference type="RefSeq" id="WP_182846233.1">
    <property type="nucleotide sequence ID" value="NZ_BAAALP010000001.1"/>
</dbReference>
<comment type="caution">
    <text evidence="7">The sequence shown here is derived from an EMBL/GenBank/DDBJ whole genome shotgun (WGS) entry which is preliminary data.</text>
</comment>
<keyword evidence="4" id="KW-0472">Membrane</keyword>
<keyword evidence="8" id="KW-1185">Reference proteome</keyword>
<evidence type="ECO:0000256" key="4">
    <source>
        <dbReference type="ARBA" id="ARBA00023136"/>
    </source>
</evidence>
<evidence type="ECO:0000259" key="6">
    <source>
        <dbReference type="Pfam" id="PF06271"/>
    </source>
</evidence>
<organism evidence="7 8">
    <name type="scientific">Actinomadura namibiensis</name>
    <dbReference type="NCBI Taxonomy" id="182080"/>
    <lineage>
        <taxon>Bacteria</taxon>
        <taxon>Bacillati</taxon>
        <taxon>Actinomycetota</taxon>
        <taxon>Actinomycetes</taxon>
        <taxon>Streptosporangiales</taxon>
        <taxon>Thermomonosporaceae</taxon>
        <taxon>Actinomadura</taxon>
    </lineage>
</organism>
<evidence type="ECO:0000256" key="1">
    <source>
        <dbReference type="ARBA" id="ARBA00004141"/>
    </source>
</evidence>
<accession>A0A7W3LTP2</accession>
<feature type="region of interest" description="Disordered" evidence="5">
    <location>
        <begin position="1"/>
        <end position="26"/>
    </location>
</feature>
<dbReference type="InterPro" id="IPR010432">
    <property type="entry name" value="RDD"/>
</dbReference>
<feature type="domain" description="RDD" evidence="6">
    <location>
        <begin position="42"/>
        <end position="113"/>
    </location>
</feature>
<keyword evidence="3" id="KW-1133">Transmembrane helix</keyword>
<name>A0A7W3LTP2_ACTNM</name>
<reference evidence="7 8" key="1">
    <citation type="submission" date="2020-08" db="EMBL/GenBank/DDBJ databases">
        <title>Genomic Encyclopedia of Type Strains, Phase IV (KMG-IV): sequencing the most valuable type-strain genomes for metagenomic binning, comparative biology and taxonomic classification.</title>
        <authorList>
            <person name="Goeker M."/>
        </authorList>
    </citation>
    <scope>NUCLEOTIDE SEQUENCE [LARGE SCALE GENOMIC DNA]</scope>
    <source>
        <strain evidence="7 8">DSM 44197</strain>
    </source>
</reference>
<feature type="compositionally biased region" description="Low complexity" evidence="5">
    <location>
        <begin position="119"/>
        <end position="133"/>
    </location>
</feature>
<protein>
    <recommendedName>
        <fullName evidence="6">RDD domain-containing protein</fullName>
    </recommendedName>
</protein>